<proteinExistence type="predicted"/>
<accession>A0A379PMX4</accession>
<evidence type="ECO:0000313" key="1">
    <source>
        <dbReference type="EMBL" id="SUE95632.1"/>
    </source>
</evidence>
<dbReference type="AlphaFoldDB" id="A0A379PMX4"/>
<gene>
    <name evidence="1" type="ORF">NCTC13291_04520</name>
</gene>
<name>A0A379PMX4_9PROT</name>
<organism evidence="1 2">
    <name type="scientific">Roseomonas mucosa</name>
    <dbReference type="NCBI Taxonomy" id="207340"/>
    <lineage>
        <taxon>Bacteria</taxon>
        <taxon>Pseudomonadati</taxon>
        <taxon>Pseudomonadota</taxon>
        <taxon>Alphaproteobacteria</taxon>
        <taxon>Acetobacterales</taxon>
        <taxon>Roseomonadaceae</taxon>
        <taxon>Roseomonas</taxon>
    </lineage>
</organism>
<dbReference type="EMBL" id="UGVN01000003">
    <property type="protein sequence ID" value="SUE95632.1"/>
    <property type="molecule type" value="Genomic_DNA"/>
</dbReference>
<evidence type="ECO:0000313" key="2">
    <source>
        <dbReference type="Proteomes" id="UP000254919"/>
    </source>
</evidence>
<sequence length="281" mass="32185">MHTEASFIQRLERYRSSNTVPHAVWVADWQAETDRWSDPVLLPRSNVEPALAAAEFVQSLDREMDRQAADRFFSAWGGRVAWFFCRREGDVAVAYLRQAVGHHSPILMGWTDRVENKIQDVAHAHPLLARFLGMREYSWDTPEYRTLCADLGLDPDFQRPCPLPEHAEMGGQLIRWLGKQLNILGVIGPAMDDPRWVYLNLGRDMVTALLPEGRERPWTIREILGRLKAVPPHAVPCRDEFLRAFADVPAAEPGERPWRPVPPPSFFARVEALLRRPVQGR</sequence>
<dbReference type="RefSeq" id="WP_027297415.1">
    <property type="nucleotide sequence ID" value="NZ_CBCSHT010000076.1"/>
</dbReference>
<reference evidence="1 2" key="1">
    <citation type="submission" date="2018-06" db="EMBL/GenBank/DDBJ databases">
        <authorList>
            <consortium name="Pathogen Informatics"/>
            <person name="Doyle S."/>
        </authorList>
    </citation>
    <scope>NUCLEOTIDE SEQUENCE [LARGE SCALE GENOMIC DNA]</scope>
    <source>
        <strain evidence="1 2">NCTC13291</strain>
    </source>
</reference>
<protein>
    <submittedName>
        <fullName evidence="1">Uncharacterized protein</fullName>
    </submittedName>
</protein>
<dbReference type="Proteomes" id="UP000254919">
    <property type="component" value="Unassembled WGS sequence"/>
</dbReference>